<dbReference type="EMBL" id="OV121132">
    <property type="protein sequence ID" value="CAH0547561.1"/>
    <property type="molecule type" value="Genomic_DNA"/>
</dbReference>
<name>A0A9P0AS75_BRAAE</name>
<evidence type="ECO:0000256" key="1">
    <source>
        <dbReference type="SAM" id="MobiDB-lite"/>
    </source>
</evidence>
<evidence type="ECO:0000313" key="2">
    <source>
        <dbReference type="EMBL" id="CAH0547561.1"/>
    </source>
</evidence>
<sequence length="182" mass="21314">MSILKKIFGSKKSSSSTLNESKLSKEPKKNEEQTSEEIIVKTCNFDESCTNLNKDKDDTQVCKVCHMEYDVFKKQHCKCYNNVANPFSEPSSTSSAISNGRTNRRKPLTSYELTKLKFSMEKNKPKFDQLKHKMDNIKIFYPEVYNIQENIIEVWAQDKNILDMEQDILMNFDKEKKGFIWI</sequence>
<protein>
    <submittedName>
        <fullName evidence="2">Uncharacterized protein</fullName>
    </submittedName>
</protein>
<feature type="compositionally biased region" description="Basic and acidic residues" evidence="1">
    <location>
        <begin position="22"/>
        <end position="32"/>
    </location>
</feature>
<organism evidence="2 3">
    <name type="scientific">Brassicogethes aeneus</name>
    <name type="common">Rape pollen beetle</name>
    <name type="synonym">Meligethes aeneus</name>
    <dbReference type="NCBI Taxonomy" id="1431903"/>
    <lineage>
        <taxon>Eukaryota</taxon>
        <taxon>Metazoa</taxon>
        <taxon>Ecdysozoa</taxon>
        <taxon>Arthropoda</taxon>
        <taxon>Hexapoda</taxon>
        <taxon>Insecta</taxon>
        <taxon>Pterygota</taxon>
        <taxon>Neoptera</taxon>
        <taxon>Endopterygota</taxon>
        <taxon>Coleoptera</taxon>
        <taxon>Polyphaga</taxon>
        <taxon>Cucujiformia</taxon>
        <taxon>Nitidulidae</taxon>
        <taxon>Meligethinae</taxon>
        <taxon>Brassicogethes</taxon>
    </lineage>
</organism>
<dbReference type="OrthoDB" id="6781092at2759"/>
<gene>
    <name evidence="2" type="ORF">MELIAE_LOCUS1531</name>
</gene>
<accession>A0A9P0AS75</accession>
<proteinExistence type="predicted"/>
<keyword evidence="3" id="KW-1185">Reference proteome</keyword>
<feature type="region of interest" description="Disordered" evidence="1">
    <location>
        <begin position="1"/>
        <end position="34"/>
    </location>
</feature>
<evidence type="ECO:0000313" key="3">
    <source>
        <dbReference type="Proteomes" id="UP001154078"/>
    </source>
</evidence>
<reference evidence="2" key="1">
    <citation type="submission" date="2021-12" db="EMBL/GenBank/DDBJ databases">
        <authorList>
            <person name="King R."/>
        </authorList>
    </citation>
    <scope>NUCLEOTIDE SEQUENCE</scope>
</reference>
<feature type="compositionally biased region" description="Low complexity" evidence="1">
    <location>
        <begin position="1"/>
        <end position="21"/>
    </location>
</feature>
<dbReference type="AlphaFoldDB" id="A0A9P0AS75"/>
<dbReference type="Proteomes" id="UP001154078">
    <property type="component" value="Chromosome 1"/>
</dbReference>